<comment type="similarity">
    <text evidence="1">Belongs to the Gfo/Idh/MocA family.</text>
</comment>
<dbReference type="Gene3D" id="3.40.50.720">
    <property type="entry name" value="NAD(P)-binding Rossmann-like Domain"/>
    <property type="match status" value="1"/>
</dbReference>
<proteinExistence type="inferred from homology"/>
<dbReference type="GO" id="GO:0006740">
    <property type="term" value="P:NADPH regeneration"/>
    <property type="evidence" value="ECO:0007669"/>
    <property type="project" value="TreeGrafter"/>
</dbReference>
<dbReference type="OrthoDB" id="446809at2759"/>
<dbReference type="GO" id="GO:0016491">
    <property type="term" value="F:oxidoreductase activity"/>
    <property type="evidence" value="ECO:0007669"/>
    <property type="project" value="UniProtKB-KW"/>
</dbReference>
<dbReference type="Pfam" id="PF22725">
    <property type="entry name" value="GFO_IDH_MocA_C3"/>
    <property type="match status" value="1"/>
</dbReference>
<evidence type="ECO:0000256" key="1">
    <source>
        <dbReference type="ARBA" id="ARBA00010928"/>
    </source>
</evidence>
<keyword evidence="6" id="KW-1185">Reference proteome</keyword>
<evidence type="ECO:0000256" key="2">
    <source>
        <dbReference type="ARBA" id="ARBA00023002"/>
    </source>
</evidence>
<dbReference type="InterPro" id="IPR036291">
    <property type="entry name" value="NAD(P)-bd_dom_sf"/>
</dbReference>
<dbReference type="InterPro" id="IPR000683">
    <property type="entry name" value="Gfo/Idh/MocA-like_OxRdtase_N"/>
</dbReference>
<dbReference type="InterPro" id="IPR055170">
    <property type="entry name" value="GFO_IDH_MocA-like_dom"/>
</dbReference>
<evidence type="ECO:0000313" key="6">
    <source>
        <dbReference type="Proteomes" id="UP000761534"/>
    </source>
</evidence>
<evidence type="ECO:0000259" key="4">
    <source>
        <dbReference type="Pfam" id="PF22725"/>
    </source>
</evidence>
<evidence type="ECO:0000313" key="5">
    <source>
        <dbReference type="EMBL" id="KAA8915546.1"/>
    </source>
</evidence>
<evidence type="ECO:0008006" key="7">
    <source>
        <dbReference type="Google" id="ProtNLM"/>
    </source>
</evidence>
<accession>A0A642V665</accession>
<organism evidence="5 6">
    <name type="scientific">Trichomonascus ciferrii</name>
    <dbReference type="NCBI Taxonomy" id="44093"/>
    <lineage>
        <taxon>Eukaryota</taxon>
        <taxon>Fungi</taxon>
        <taxon>Dikarya</taxon>
        <taxon>Ascomycota</taxon>
        <taxon>Saccharomycotina</taxon>
        <taxon>Dipodascomycetes</taxon>
        <taxon>Dipodascales</taxon>
        <taxon>Trichomonascaceae</taxon>
        <taxon>Trichomonascus</taxon>
        <taxon>Trichomonascus ciferrii complex</taxon>
    </lineage>
</organism>
<dbReference type="VEuPathDB" id="FungiDB:TRICI_002285"/>
<comment type="caution">
    <text evidence="5">The sequence shown here is derived from an EMBL/GenBank/DDBJ whole genome shotgun (WGS) entry which is preliminary data.</text>
</comment>
<dbReference type="PANTHER" id="PTHR42840:SF3">
    <property type="entry name" value="BINDING ROSSMANN FOLD OXIDOREDUCTASE, PUTATIVE (AFU_ORTHOLOGUE AFUA_2G10240)-RELATED"/>
    <property type="match status" value="1"/>
</dbReference>
<dbReference type="PANTHER" id="PTHR42840">
    <property type="entry name" value="NAD(P)-BINDING ROSSMANN-FOLD SUPERFAMILY PROTEIN-RELATED"/>
    <property type="match status" value="1"/>
</dbReference>
<dbReference type="GO" id="GO:0000166">
    <property type="term" value="F:nucleotide binding"/>
    <property type="evidence" value="ECO:0007669"/>
    <property type="project" value="InterPro"/>
</dbReference>
<feature type="domain" description="Gfo/Idh/MocA-like oxidoreductase N-terminal" evidence="3">
    <location>
        <begin position="8"/>
        <end position="113"/>
    </location>
</feature>
<dbReference type="Gene3D" id="3.30.360.10">
    <property type="entry name" value="Dihydrodipicolinate Reductase, domain 2"/>
    <property type="match status" value="1"/>
</dbReference>
<feature type="domain" description="GFO/IDH/MocA-like oxidoreductase" evidence="4">
    <location>
        <begin position="136"/>
        <end position="261"/>
    </location>
</feature>
<dbReference type="SUPFAM" id="SSF51735">
    <property type="entry name" value="NAD(P)-binding Rossmann-fold domains"/>
    <property type="match status" value="1"/>
</dbReference>
<gene>
    <name evidence="5" type="ORF">TRICI_002285</name>
</gene>
<dbReference type="AlphaFoldDB" id="A0A642V665"/>
<name>A0A642V665_9ASCO</name>
<sequence>MTKTDPVLRVGAVGAGRMGRIHIDNMLETRFVEVVSLVTVMESEKKWMKELVPEAKIFDNYDEFISDPNIDAVVISSPSGFHKEHVFKAMEHGKHVFCEKPLTENPETAWEVYNKSLEYPHLKICCAFPRRYCQEYVEAAKAIREGRLGTITTLRSQCTDKYDPSEYFVNYIKTSGGIFVDSSIHDIDICLFLLGQDKKAGQAFATGTTNVFPQFAEFGDVDDGMGVVTLDGDLVMNVYGCRNNAHGHHTMTEVRGSKGRLLVNPEPRLLNLEISSNLGTNYAAAKDHMELFSAAYKAELVGFRDWVLFDKEHNFNLKDAAKAVTIGHALQTSLRKNSPIKFNT</sequence>
<dbReference type="EMBL" id="SWFS01000157">
    <property type="protein sequence ID" value="KAA8915546.1"/>
    <property type="molecule type" value="Genomic_DNA"/>
</dbReference>
<dbReference type="GO" id="GO:0005737">
    <property type="term" value="C:cytoplasm"/>
    <property type="evidence" value="ECO:0007669"/>
    <property type="project" value="TreeGrafter"/>
</dbReference>
<dbReference type="Pfam" id="PF01408">
    <property type="entry name" value="GFO_IDH_MocA"/>
    <property type="match status" value="1"/>
</dbReference>
<reference evidence="5" key="1">
    <citation type="journal article" date="2019" name="G3 (Bethesda)">
        <title>Genome Assemblies of Two Rare Opportunistic Yeast Pathogens: Diutina rugosa (syn. Candida rugosa) and Trichomonascus ciferrii (syn. Candida ciferrii).</title>
        <authorList>
            <person name="Mixao V."/>
            <person name="Saus E."/>
            <person name="Hansen A.P."/>
            <person name="Lass-Florl C."/>
            <person name="Gabaldon T."/>
        </authorList>
    </citation>
    <scope>NUCLEOTIDE SEQUENCE</scope>
    <source>
        <strain evidence="5">CBS 4856</strain>
    </source>
</reference>
<protein>
    <recommendedName>
        <fullName evidence="7">Gfo/Idh/MocA-like oxidoreductase N-terminal domain-containing protein</fullName>
    </recommendedName>
</protein>
<dbReference type="Proteomes" id="UP000761534">
    <property type="component" value="Unassembled WGS sequence"/>
</dbReference>
<keyword evidence="2" id="KW-0560">Oxidoreductase</keyword>
<evidence type="ECO:0000259" key="3">
    <source>
        <dbReference type="Pfam" id="PF01408"/>
    </source>
</evidence>
<dbReference type="SUPFAM" id="SSF55347">
    <property type="entry name" value="Glyceraldehyde-3-phosphate dehydrogenase-like, C-terminal domain"/>
    <property type="match status" value="1"/>
</dbReference>